<dbReference type="InterPro" id="IPR029063">
    <property type="entry name" value="SAM-dependent_MTases_sf"/>
</dbReference>
<dbReference type="CDD" id="cd02440">
    <property type="entry name" value="AdoMet_MTases"/>
    <property type="match status" value="1"/>
</dbReference>
<dbReference type="GO" id="GO:0008757">
    <property type="term" value="F:S-adenosylmethionine-dependent methyltransferase activity"/>
    <property type="evidence" value="ECO:0007669"/>
    <property type="project" value="InterPro"/>
</dbReference>
<dbReference type="AlphaFoldDB" id="A0A2J0L1V6"/>
<comment type="caution">
    <text evidence="3">The sequence shown here is derived from an EMBL/GenBank/DDBJ whole genome shotgun (WGS) entry which is preliminary data.</text>
</comment>
<keyword evidence="1" id="KW-0472">Membrane</keyword>
<dbReference type="SUPFAM" id="SSF53335">
    <property type="entry name" value="S-adenosyl-L-methionine-dependent methyltransferases"/>
    <property type="match status" value="1"/>
</dbReference>
<reference evidence="3 4" key="1">
    <citation type="submission" date="2017-09" db="EMBL/GenBank/DDBJ databases">
        <title>Depth-based differentiation of microbial function through sediment-hosted aquifers and enrichment of novel symbionts in the deep terrestrial subsurface.</title>
        <authorList>
            <person name="Probst A.J."/>
            <person name="Ladd B."/>
            <person name="Jarett J.K."/>
            <person name="Geller-Mcgrath D.E."/>
            <person name="Sieber C.M."/>
            <person name="Emerson J.B."/>
            <person name="Anantharaman K."/>
            <person name="Thomas B.C."/>
            <person name="Malmstrom R."/>
            <person name="Stieglmeier M."/>
            <person name="Klingl A."/>
            <person name="Woyke T."/>
            <person name="Ryan C.M."/>
            <person name="Banfield J.F."/>
        </authorList>
    </citation>
    <scope>NUCLEOTIDE SEQUENCE [LARGE SCALE GENOMIC DNA]</scope>
    <source>
        <strain evidence="3">CG07_land_8_20_14_0_80_42_15</strain>
    </source>
</reference>
<dbReference type="Pfam" id="PF03966">
    <property type="entry name" value="Trm112p"/>
    <property type="match status" value="1"/>
</dbReference>
<feature type="transmembrane region" description="Helical" evidence="1">
    <location>
        <begin position="328"/>
        <end position="345"/>
    </location>
</feature>
<accession>A0A2J0L1V6</accession>
<dbReference type="SUPFAM" id="SSF158997">
    <property type="entry name" value="Trm112p-like"/>
    <property type="match status" value="1"/>
</dbReference>
<dbReference type="InterPro" id="IPR013216">
    <property type="entry name" value="Methyltransf_11"/>
</dbReference>
<protein>
    <recommendedName>
        <fullName evidence="2">Methyltransferase type 11 domain-containing protein</fullName>
    </recommendedName>
</protein>
<dbReference type="Proteomes" id="UP000230052">
    <property type="component" value="Unassembled WGS sequence"/>
</dbReference>
<evidence type="ECO:0000313" key="4">
    <source>
        <dbReference type="Proteomes" id="UP000230052"/>
    </source>
</evidence>
<keyword evidence="1" id="KW-0812">Transmembrane</keyword>
<evidence type="ECO:0000256" key="1">
    <source>
        <dbReference type="SAM" id="Phobius"/>
    </source>
</evidence>
<sequence length="348" mass="39482">MPMKEELLDIIKCPSCSSCSKENFNLLKDETDSSEIRKGRLECGACRQTFFIKNGILDLLFKPSKEVLDETEGIEKAAKDYNPNHNDSMLLGLPESAETPNPLDAVYGYSLNFYKALECLNIAGNEFVLDLGSGNTWSANKLAQKGCKCVALDISVPKFKGLESADVYMKNNGVYYERIVSDMKNLPFIDGTFDIVMSNSSIHHSADLKAVLKEIKRILREKSRLILINEPVCGIFSLRRGSSRKRLPGFVAELHWTENIYSIFQYMRYIKKEGFSIKILHPPSIDKKLADLSKISPNFKNKGLKHRLGYLVSFFWGSDIFSAIFRKIMFWPAMVFFGLPLLLIAEKK</sequence>
<keyword evidence="1" id="KW-1133">Transmembrane helix</keyword>
<name>A0A2J0L1V6_9BACT</name>
<proteinExistence type="predicted"/>
<gene>
    <name evidence="3" type="ORF">COS99_02055</name>
</gene>
<dbReference type="Pfam" id="PF08241">
    <property type="entry name" value="Methyltransf_11"/>
    <property type="match status" value="1"/>
</dbReference>
<evidence type="ECO:0000259" key="2">
    <source>
        <dbReference type="Pfam" id="PF08241"/>
    </source>
</evidence>
<dbReference type="Gene3D" id="3.40.50.150">
    <property type="entry name" value="Vaccinia Virus protein VP39"/>
    <property type="match status" value="1"/>
</dbReference>
<feature type="domain" description="Methyltransferase type 11" evidence="2">
    <location>
        <begin position="129"/>
        <end position="226"/>
    </location>
</feature>
<organism evidence="3 4">
    <name type="scientific">Candidatus Aquitaenariimonas noxiae</name>
    <dbReference type="NCBI Taxonomy" id="1974741"/>
    <lineage>
        <taxon>Bacteria</taxon>
        <taxon>Pseudomonadati</taxon>
        <taxon>Candidatus Omnitrophota</taxon>
        <taxon>Candidatus Aquitaenariimonas</taxon>
    </lineage>
</organism>
<dbReference type="InterPro" id="IPR005651">
    <property type="entry name" value="Trm112-like"/>
</dbReference>
<dbReference type="EMBL" id="PEWV01000020">
    <property type="protein sequence ID" value="PIU42083.1"/>
    <property type="molecule type" value="Genomic_DNA"/>
</dbReference>
<evidence type="ECO:0000313" key="3">
    <source>
        <dbReference type="EMBL" id="PIU42083.1"/>
    </source>
</evidence>